<evidence type="ECO:0000256" key="1">
    <source>
        <dbReference type="ARBA" id="ARBA00004141"/>
    </source>
</evidence>
<keyword evidence="4 6" id="KW-1133">Transmembrane helix</keyword>
<feature type="transmembrane region" description="Helical" evidence="6">
    <location>
        <begin position="33"/>
        <end position="55"/>
    </location>
</feature>
<proteinExistence type="predicted"/>
<feature type="transmembrane region" description="Helical" evidence="6">
    <location>
        <begin position="130"/>
        <end position="153"/>
    </location>
</feature>
<sequence length="514" mass="55303">MTDVPTPEESQELLSAGTAPTERAPWWRIVCASFSYMTVQLSFGFVFALFTPLLTNDLEVPVTWTPLLWWIGPLCGLLQPFLGAWSDGCQSRFGRRRPFILVGTAIVLAGYVLFYFVHDISHALGDREHFHPAGITIAILAMVVLNIAINVVMGPSRAIVCDLSAGGRESFGNNMISLMIGAANLISNLVVFLVTSSATPFIIGVILVILSVIPTLFFAKEKQYKRAPGTKIPNPCVRIFRALRTMRGPVLRACIVFFLSWAAYFPSPPTPPPSWGPSTTAPPRPGRIRVRSDLKAFAAALMPAMLPAMMPGGASFVPFMFQPASMRYFGAAVGDDAFEQGKRVGAAAIAASSLVTALFSAISTWLMNLIGLKVTYFAAQLIATGAYVGLFFASTTVEVFIYFCLIGINFSLFNSVPFALVSESVGESDAGLYAGGMNIFCVAAQFVSLGITSGVSAIWPHNMEFIMLACAILSLVATGLVPILKRGKKNAVQTTTEVSDRLPLNSEDPVDPAV</sequence>
<dbReference type="PANTHER" id="PTHR19432">
    <property type="entry name" value="SUGAR TRANSPORTER"/>
    <property type="match status" value="1"/>
</dbReference>
<comment type="caution">
    <text evidence="7">The sequence shown here is derived from an EMBL/GenBank/DDBJ whole genome shotgun (WGS) entry which is preliminary data.</text>
</comment>
<dbReference type="InterPro" id="IPR011701">
    <property type="entry name" value="MFS"/>
</dbReference>
<comment type="subcellular location">
    <subcellularLocation>
        <location evidence="1">Membrane</location>
        <topology evidence="1">Multi-pass membrane protein</topology>
    </subcellularLocation>
</comment>
<name>A0ABQ8UY63_9EUKA</name>
<keyword evidence="3 6" id="KW-0812">Transmembrane</keyword>
<reference evidence="7" key="1">
    <citation type="journal article" date="2022" name="bioRxiv">
        <title>Genomics of Preaxostyla Flagellates Illuminates Evolutionary Transitions and the Path Towards Mitochondrial Loss.</title>
        <authorList>
            <person name="Novak L.V.F."/>
            <person name="Treitli S.C."/>
            <person name="Pyrih J."/>
            <person name="Halakuc P."/>
            <person name="Pipaliya S.V."/>
            <person name="Vacek V."/>
            <person name="Brzon O."/>
            <person name="Soukal P."/>
            <person name="Eme L."/>
            <person name="Dacks J.B."/>
            <person name="Karnkowska A."/>
            <person name="Elias M."/>
            <person name="Hampl V."/>
        </authorList>
    </citation>
    <scope>NUCLEOTIDE SEQUENCE</scope>
    <source>
        <strain evidence="7">RCP-MX</strain>
    </source>
</reference>
<dbReference type="InterPro" id="IPR036259">
    <property type="entry name" value="MFS_trans_sf"/>
</dbReference>
<dbReference type="SUPFAM" id="SSF103473">
    <property type="entry name" value="MFS general substrate transporter"/>
    <property type="match status" value="1"/>
</dbReference>
<feature type="transmembrane region" description="Helical" evidence="6">
    <location>
        <begin position="344"/>
        <end position="367"/>
    </location>
</feature>
<evidence type="ECO:0000256" key="4">
    <source>
        <dbReference type="ARBA" id="ARBA00022989"/>
    </source>
</evidence>
<feature type="transmembrane region" description="Helical" evidence="6">
    <location>
        <begin position="399"/>
        <end position="420"/>
    </location>
</feature>
<feature type="transmembrane region" description="Helical" evidence="6">
    <location>
        <begin position="174"/>
        <end position="195"/>
    </location>
</feature>
<evidence type="ECO:0000313" key="8">
    <source>
        <dbReference type="Proteomes" id="UP001141327"/>
    </source>
</evidence>
<keyword evidence="2" id="KW-0813">Transport</keyword>
<feature type="transmembrane region" description="Helical" evidence="6">
    <location>
        <begin position="201"/>
        <end position="219"/>
    </location>
</feature>
<evidence type="ECO:0000256" key="5">
    <source>
        <dbReference type="ARBA" id="ARBA00023136"/>
    </source>
</evidence>
<feature type="transmembrane region" description="Helical" evidence="6">
    <location>
        <begin position="465"/>
        <end position="484"/>
    </location>
</feature>
<organism evidence="7 8">
    <name type="scientific">Paratrimastix pyriformis</name>
    <dbReference type="NCBI Taxonomy" id="342808"/>
    <lineage>
        <taxon>Eukaryota</taxon>
        <taxon>Metamonada</taxon>
        <taxon>Preaxostyla</taxon>
        <taxon>Paratrimastigidae</taxon>
        <taxon>Paratrimastix</taxon>
    </lineage>
</organism>
<keyword evidence="8" id="KW-1185">Reference proteome</keyword>
<accession>A0ABQ8UY63</accession>
<evidence type="ECO:0000256" key="3">
    <source>
        <dbReference type="ARBA" id="ARBA00022692"/>
    </source>
</evidence>
<feature type="transmembrane region" description="Helical" evidence="6">
    <location>
        <begin position="250"/>
        <end position="267"/>
    </location>
</feature>
<dbReference type="PANTHER" id="PTHR19432:SF26">
    <property type="entry name" value="MAJOR FACILITATOR SUPERFAMILY (MFS) PROFILE DOMAIN-CONTAINING PROTEIN"/>
    <property type="match status" value="1"/>
</dbReference>
<keyword evidence="5 6" id="KW-0472">Membrane</keyword>
<dbReference type="Proteomes" id="UP001141327">
    <property type="component" value="Unassembled WGS sequence"/>
</dbReference>
<evidence type="ECO:0000256" key="6">
    <source>
        <dbReference type="SAM" id="Phobius"/>
    </source>
</evidence>
<dbReference type="Gene3D" id="1.20.1250.20">
    <property type="entry name" value="MFS general substrate transporter like domains"/>
    <property type="match status" value="2"/>
</dbReference>
<feature type="transmembrane region" description="Helical" evidence="6">
    <location>
        <begin position="374"/>
        <end position="393"/>
    </location>
</feature>
<protein>
    <submittedName>
        <fullName evidence="7">Glycoside-Pentoside-Hexuronide:Cation Symporter (MFS)</fullName>
    </submittedName>
</protein>
<dbReference type="EMBL" id="JAPMOS010000003">
    <property type="protein sequence ID" value="KAJ4462334.1"/>
    <property type="molecule type" value="Genomic_DNA"/>
</dbReference>
<evidence type="ECO:0000313" key="7">
    <source>
        <dbReference type="EMBL" id="KAJ4462334.1"/>
    </source>
</evidence>
<evidence type="ECO:0000256" key="2">
    <source>
        <dbReference type="ARBA" id="ARBA00022448"/>
    </source>
</evidence>
<feature type="transmembrane region" description="Helical" evidence="6">
    <location>
        <begin position="432"/>
        <end position="459"/>
    </location>
</feature>
<gene>
    <name evidence="7" type="ORF">PAPYR_945</name>
</gene>
<feature type="transmembrane region" description="Helical" evidence="6">
    <location>
        <begin position="98"/>
        <end position="118"/>
    </location>
</feature>
<feature type="transmembrane region" description="Helical" evidence="6">
    <location>
        <begin position="67"/>
        <end position="86"/>
    </location>
</feature>
<dbReference type="Pfam" id="PF07690">
    <property type="entry name" value="MFS_1"/>
    <property type="match status" value="1"/>
</dbReference>